<keyword evidence="1" id="KW-0812">Transmembrane</keyword>
<accession>A0A9D1SZM9</accession>
<dbReference type="Proteomes" id="UP000886743">
    <property type="component" value="Unassembled WGS sequence"/>
</dbReference>
<evidence type="ECO:0000313" key="2">
    <source>
        <dbReference type="EMBL" id="HIV02680.1"/>
    </source>
</evidence>
<sequence>MILQKKTEQYSFYNLHRPDTLLGALRENRVVLWRTKRPDSFCVTKLSNAFYGTIATEQGKTVIHGHFRLTNSDLFSWMTVFVLYMVVVFAATAGSVYDRIQNMGVMGLVWCAICAVALVIENILDRPQKRDVVDFIRQNLLKRDT</sequence>
<organism evidence="2 3">
    <name type="scientific">Candidatus Aphodoplasma excrementigallinarum</name>
    <dbReference type="NCBI Taxonomy" id="2840673"/>
    <lineage>
        <taxon>Bacteria</taxon>
        <taxon>Bacillati</taxon>
        <taxon>Bacillota</taxon>
        <taxon>Clostridia</taxon>
        <taxon>Eubacteriales</taxon>
        <taxon>Candidatus Aphodoplasma</taxon>
    </lineage>
</organism>
<proteinExistence type="predicted"/>
<gene>
    <name evidence="2" type="ORF">IAC74_03830</name>
</gene>
<dbReference type="AlphaFoldDB" id="A0A9D1SZM9"/>
<name>A0A9D1SZM9_9FIRM</name>
<keyword evidence="1" id="KW-1133">Transmembrane helix</keyword>
<reference evidence="2" key="1">
    <citation type="submission" date="2020-10" db="EMBL/GenBank/DDBJ databases">
        <authorList>
            <person name="Gilroy R."/>
        </authorList>
    </citation>
    <scope>NUCLEOTIDE SEQUENCE</scope>
    <source>
        <strain evidence="2">4920</strain>
    </source>
</reference>
<dbReference type="EMBL" id="DVOF01000113">
    <property type="protein sequence ID" value="HIV02680.1"/>
    <property type="molecule type" value="Genomic_DNA"/>
</dbReference>
<keyword evidence="1" id="KW-0472">Membrane</keyword>
<comment type="caution">
    <text evidence="2">The sequence shown here is derived from an EMBL/GenBank/DDBJ whole genome shotgun (WGS) entry which is preliminary data.</text>
</comment>
<evidence type="ECO:0000256" key="1">
    <source>
        <dbReference type="SAM" id="Phobius"/>
    </source>
</evidence>
<evidence type="ECO:0000313" key="3">
    <source>
        <dbReference type="Proteomes" id="UP000886743"/>
    </source>
</evidence>
<reference evidence="2" key="2">
    <citation type="journal article" date="2021" name="PeerJ">
        <title>Extensive microbial diversity within the chicken gut microbiome revealed by metagenomics and culture.</title>
        <authorList>
            <person name="Gilroy R."/>
            <person name="Ravi A."/>
            <person name="Getino M."/>
            <person name="Pursley I."/>
            <person name="Horton D.L."/>
            <person name="Alikhan N.F."/>
            <person name="Baker D."/>
            <person name="Gharbi K."/>
            <person name="Hall N."/>
            <person name="Watson M."/>
            <person name="Adriaenssens E.M."/>
            <person name="Foster-Nyarko E."/>
            <person name="Jarju S."/>
            <person name="Secka A."/>
            <person name="Antonio M."/>
            <person name="Oren A."/>
            <person name="Chaudhuri R.R."/>
            <person name="La Ragione R."/>
            <person name="Hildebrand F."/>
            <person name="Pallen M.J."/>
        </authorList>
    </citation>
    <scope>NUCLEOTIDE SEQUENCE</scope>
    <source>
        <strain evidence="2">4920</strain>
    </source>
</reference>
<feature type="transmembrane region" description="Helical" evidence="1">
    <location>
        <begin position="103"/>
        <end position="120"/>
    </location>
</feature>
<feature type="transmembrane region" description="Helical" evidence="1">
    <location>
        <begin position="74"/>
        <end position="97"/>
    </location>
</feature>
<protein>
    <submittedName>
        <fullName evidence="2">Uncharacterized protein</fullName>
    </submittedName>
</protein>